<keyword evidence="4" id="KW-1185">Reference proteome</keyword>
<keyword evidence="1" id="KW-0472">Membrane</keyword>
<dbReference type="OrthoDB" id="2675435at2759"/>
<dbReference type="EMBL" id="LNZH02000193">
    <property type="protein sequence ID" value="OCB87252.1"/>
    <property type="molecule type" value="Genomic_DNA"/>
</dbReference>
<feature type="domain" description="DUF6533" evidence="2">
    <location>
        <begin position="25"/>
        <end position="53"/>
    </location>
</feature>
<sequence>MAEPDQSNIVIASEVYTARMSLVMTLTALVYDYLLSIGEEAELVWSSRLSVIKECVPVFLVFASFVFLQFYFSGLILVARAYAVWGGSRKKRSFFMLGMGCVVIWSPGFYCGVRFLKSATVSRRPVFPTGCLIGLNGHIDFLGMIDLLVSETAAVAVLLVKTVQMPHSSIMKRMSSDGILFYILILGATIANLIALNTTSPAVCNFLLAPQAALHSICCNRLLLRIRKAAAQTEFFHDSQLSPRESYLPSSQISGEGIEMHSI</sequence>
<dbReference type="AlphaFoldDB" id="A0A9Q5HWF4"/>
<protein>
    <recommendedName>
        <fullName evidence="2">DUF6533 domain-containing protein</fullName>
    </recommendedName>
</protein>
<name>A0A9Q5HWF4_SANBA</name>
<keyword evidence="1" id="KW-1133">Transmembrane helix</keyword>
<keyword evidence="1" id="KW-0812">Transmembrane</keyword>
<dbReference type="Pfam" id="PF20151">
    <property type="entry name" value="DUF6533"/>
    <property type="match status" value="1"/>
</dbReference>
<evidence type="ECO:0000259" key="2">
    <source>
        <dbReference type="Pfam" id="PF20151"/>
    </source>
</evidence>
<evidence type="ECO:0000313" key="3">
    <source>
        <dbReference type="EMBL" id="OCB87252.1"/>
    </source>
</evidence>
<feature type="transmembrane region" description="Helical" evidence="1">
    <location>
        <begin position="94"/>
        <end position="116"/>
    </location>
</feature>
<proteinExistence type="predicted"/>
<evidence type="ECO:0000256" key="1">
    <source>
        <dbReference type="SAM" id="Phobius"/>
    </source>
</evidence>
<reference evidence="3" key="1">
    <citation type="submission" date="2016-06" db="EMBL/GenBank/DDBJ databases">
        <title>Draft Genome sequence of the fungus Inonotus baumii.</title>
        <authorList>
            <person name="Zhu H."/>
            <person name="Lin W."/>
        </authorList>
    </citation>
    <scope>NUCLEOTIDE SEQUENCE</scope>
    <source>
        <strain evidence="3">821</strain>
    </source>
</reference>
<feature type="transmembrane region" description="Helical" evidence="1">
    <location>
        <begin position="58"/>
        <end position="82"/>
    </location>
</feature>
<gene>
    <name evidence="3" type="ORF">A7U60_g5579</name>
</gene>
<feature type="transmembrane region" description="Helical" evidence="1">
    <location>
        <begin position="179"/>
        <end position="196"/>
    </location>
</feature>
<evidence type="ECO:0000313" key="4">
    <source>
        <dbReference type="Proteomes" id="UP000757232"/>
    </source>
</evidence>
<organism evidence="3 4">
    <name type="scientific">Sanghuangporus baumii</name>
    <name type="common">Phellinus baumii</name>
    <dbReference type="NCBI Taxonomy" id="108892"/>
    <lineage>
        <taxon>Eukaryota</taxon>
        <taxon>Fungi</taxon>
        <taxon>Dikarya</taxon>
        <taxon>Basidiomycota</taxon>
        <taxon>Agaricomycotina</taxon>
        <taxon>Agaricomycetes</taxon>
        <taxon>Hymenochaetales</taxon>
        <taxon>Hymenochaetaceae</taxon>
        <taxon>Sanghuangporus</taxon>
    </lineage>
</organism>
<comment type="caution">
    <text evidence="3">The sequence shown here is derived from an EMBL/GenBank/DDBJ whole genome shotgun (WGS) entry which is preliminary data.</text>
</comment>
<accession>A0A9Q5HWF4</accession>
<dbReference type="Proteomes" id="UP000757232">
    <property type="component" value="Unassembled WGS sequence"/>
</dbReference>
<dbReference type="InterPro" id="IPR045340">
    <property type="entry name" value="DUF6533"/>
</dbReference>
<feature type="transmembrane region" description="Helical" evidence="1">
    <location>
        <begin position="20"/>
        <end position="38"/>
    </location>
</feature>